<dbReference type="Pfam" id="PF07505">
    <property type="entry name" value="DUF5131"/>
    <property type="match status" value="1"/>
</dbReference>
<evidence type="ECO:0000313" key="1">
    <source>
        <dbReference type="EMBL" id="SEK12999.1"/>
    </source>
</evidence>
<name>A0AAQ1GMJ4_9BURK</name>
<accession>A0AAQ1GMJ4</accession>
<dbReference type="RefSeq" id="WP_074987024.1">
    <property type="nucleotide sequence ID" value="NZ_CADFGN010000015.1"/>
</dbReference>
<organism evidence="1 2">
    <name type="scientific">Paraburkholderia tropica</name>
    <dbReference type="NCBI Taxonomy" id="92647"/>
    <lineage>
        <taxon>Bacteria</taxon>
        <taxon>Pseudomonadati</taxon>
        <taxon>Pseudomonadota</taxon>
        <taxon>Betaproteobacteria</taxon>
        <taxon>Burkholderiales</taxon>
        <taxon>Burkholderiaceae</taxon>
        <taxon>Paraburkholderia</taxon>
    </lineage>
</organism>
<evidence type="ECO:0000313" key="2">
    <source>
        <dbReference type="Proteomes" id="UP000183529"/>
    </source>
</evidence>
<proteinExistence type="predicted"/>
<dbReference type="Proteomes" id="UP000183529">
    <property type="component" value="Unassembled WGS sequence"/>
</dbReference>
<protein>
    <submittedName>
        <fullName evidence="1">Protein gp37</fullName>
    </submittedName>
</protein>
<sequence>MAENTRIEWADHSFNAWIGCTKVSAGCDNCYAERERATRILDVRWGAGQPRHRTAVSTWEIPKRWNAAHATFFATHGRRQRVFCSSLSDVFDNEVPPAWRADLLRLIAQTPDLDWLILTKRIGNARAMLNEAVLEMSSGARTWDAGAWPNLWLGATIVNEIEAERDIPKLLETPAAVKFLSMEPLLGPVDISDFLTPGWPRCETGFVQAARYEHGYCATCAGHVTDPIHQSGMHDVIDWVIAGGESGAGARPMHTHWARSLRDQCANAAVPFLFKQWGEWLPADQADTIQRDAASAAASLSVSGELRLDRDAEIFQKDDAYVLRVGKKVAGRLLDGRVHDGFPVHKERCHRRAVEATARA</sequence>
<dbReference type="InterPro" id="IPR011101">
    <property type="entry name" value="DUF5131"/>
</dbReference>
<dbReference type="AlphaFoldDB" id="A0AAQ1GMJ4"/>
<gene>
    <name evidence="1" type="ORF">SAMN05216550_12353</name>
</gene>
<dbReference type="EMBL" id="FNZM01000023">
    <property type="protein sequence ID" value="SEK12999.1"/>
    <property type="molecule type" value="Genomic_DNA"/>
</dbReference>
<reference evidence="1 2" key="1">
    <citation type="submission" date="2016-10" db="EMBL/GenBank/DDBJ databases">
        <authorList>
            <person name="Varghese N."/>
            <person name="Submissions S."/>
        </authorList>
    </citation>
    <scope>NUCLEOTIDE SEQUENCE [LARGE SCALE GENOMIC DNA]</scope>
    <source>
        <strain evidence="1 2">LMG 22274</strain>
    </source>
</reference>
<comment type="caution">
    <text evidence="1">The sequence shown here is derived from an EMBL/GenBank/DDBJ whole genome shotgun (WGS) entry which is preliminary data.</text>
</comment>